<dbReference type="Proteomes" id="UP000176593">
    <property type="component" value="Unassembled WGS sequence"/>
</dbReference>
<evidence type="ECO:0000313" key="2">
    <source>
        <dbReference type="Proteomes" id="UP000176593"/>
    </source>
</evidence>
<sequence>MSAQRTLQPPSSIERPFLRGAIHQVHALVGSRDSTKLSELIATDRLAVSQDGFYVASVEQVDELLERVAHNFERMSSPRFYSHENGERVETRILHVAADYVLVWGLPVGSRVRGVYELRVSRPRLKLVRPFALLHRVHRSSHGMFLFGIGTEDSGTNHVWTEHGVLPIEDIRTATAVSDGSFLFLEQIDGTSYRYRFGARGFVDWFPVLQAQGERPVALAYVQNQYVLATRTQIGSRLCVIGGANTLSFPLEETWSGDIEHLWVSPGERSLAWLVRPDRSNSSHRALYVNGALVHEGEFHMDDKDLVWAQTGSMLGARIRTEDANGQEKHTIVTPEVEQDFPSGTFVREFLVDSEGKVAATVTDDGESCYPKIYNRDFQAVPLAWNLTWTPENGIGFNSVLPESVVCRTTDTTELLRH</sequence>
<protein>
    <submittedName>
        <fullName evidence="1">Uncharacterized protein</fullName>
    </submittedName>
</protein>
<organism evidence="1 2">
    <name type="scientific">Candidatus Uhrbacteria bacterium RIFCSPLOWO2_02_FULL_48_18</name>
    <dbReference type="NCBI Taxonomy" id="1802408"/>
    <lineage>
        <taxon>Bacteria</taxon>
        <taxon>Candidatus Uhriibacteriota</taxon>
    </lineage>
</organism>
<evidence type="ECO:0000313" key="1">
    <source>
        <dbReference type="EMBL" id="OGL87948.1"/>
    </source>
</evidence>
<reference evidence="1 2" key="1">
    <citation type="journal article" date="2016" name="Nat. Commun.">
        <title>Thousands of microbial genomes shed light on interconnected biogeochemical processes in an aquifer system.</title>
        <authorList>
            <person name="Anantharaman K."/>
            <person name="Brown C.T."/>
            <person name="Hug L.A."/>
            <person name="Sharon I."/>
            <person name="Castelle C.J."/>
            <person name="Probst A.J."/>
            <person name="Thomas B.C."/>
            <person name="Singh A."/>
            <person name="Wilkins M.J."/>
            <person name="Karaoz U."/>
            <person name="Brodie E.L."/>
            <person name="Williams K.H."/>
            <person name="Hubbard S.S."/>
            <person name="Banfield J.F."/>
        </authorList>
    </citation>
    <scope>NUCLEOTIDE SEQUENCE [LARGE SCALE GENOMIC DNA]</scope>
</reference>
<dbReference type="AlphaFoldDB" id="A0A1F7VCU1"/>
<name>A0A1F7VCU1_9BACT</name>
<comment type="caution">
    <text evidence="1">The sequence shown here is derived from an EMBL/GenBank/DDBJ whole genome shotgun (WGS) entry which is preliminary data.</text>
</comment>
<accession>A0A1F7VCU1</accession>
<gene>
    <name evidence="1" type="ORF">A3I41_02465</name>
</gene>
<dbReference type="EMBL" id="MGEQ01000002">
    <property type="protein sequence ID" value="OGL87948.1"/>
    <property type="molecule type" value="Genomic_DNA"/>
</dbReference>
<dbReference type="SUPFAM" id="SSF63829">
    <property type="entry name" value="Calcium-dependent phosphotriesterase"/>
    <property type="match status" value="1"/>
</dbReference>
<proteinExistence type="predicted"/>